<evidence type="ECO:0000256" key="2">
    <source>
        <dbReference type="ARBA" id="ARBA00024228"/>
    </source>
</evidence>
<proteinExistence type="inferred from homology"/>
<name>A0A835GFE2_SPOEX</name>
<sequence length="140" mass="16238">MFSQMNCPDFLEFQDILKKMRVMDDKIVYALNTSIPTESFANKVDAHSACEDLYSQIQKGHSDRENVIKNCILVTAETVKQLKAAKDEKPNDFEVLKNLKAEQKKLRLLQTELSVEEVIKEKTTKVFTEKCRSYYKPNNL</sequence>
<dbReference type="EMBL" id="JACEFF010000281">
    <property type="protein sequence ID" value="KAH9640514.1"/>
    <property type="molecule type" value="Genomic_DNA"/>
</dbReference>
<dbReference type="Proteomes" id="UP000648187">
    <property type="component" value="Unassembled WGS sequence"/>
</dbReference>
<dbReference type="AlphaFoldDB" id="A0A835GFE2"/>
<gene>
    <name evidence="5" type="ORF">HF086_018180</name>
    <name evidence="4" type="ORF">HW555_007861</name>
</gene>
<dbReference type="PANTHER" id="PTHR31905:SF2">
    <property type="entry name" value="PROTEIN MIX23"/>
    <property type="match status" value="1"/>
</dbReference>
<organism evidence="4 6">
    <name type="scientific">Spodoptera exigua</name>
    <name type="common">Beet armyworm</name>
    <name type="synonym">Noctua fulgens</name>
    <dbReference type="NCBI Taxonomy" id="7107"/>
    <lineage>
        <taxon>Eukaryota</taxon>
        <taxon>Metazoa</taxon>
        <taxon>Ecdysozoa</taxon>
        <taxon>Arthropoda</taxon>
        <taxon>Hexapoda</taxon>
        <taxon>Insecta</taxon>
        <taxon>Pterygota</taxon>
        <taxon>Neoptera</taxon>
        <taxon>Endopterygota</taxon>
        <taxon>Lepidoptera</taxon>
        <taxon>Glossata</taxon>
        <taxon>Ditrysia</taxon>
        <taxon>Noctuoidea</taxon>
        <taxon>Noctuidae</taxon>
        <taxon>Amphipyrinae</taxon>
        <taxon>Spodoptera</taxon>
    </lineage>
</organism>
<accession>A0A835GFE2</accession>
<dbReference type="Pfam" id="PF09774">
    <property type="entry name" value="MIX23"/>
    <property type="match status" value="1"/>
</dbReference>
<dbReference type="OrthoDB" id="5593818at2759"/>
<reference evidence="4" key="1">
    <citation type="submission" date="2020-08" db="EMBL/GenBank/DDBJ databases">
        <title>Spodoptera exigua strain:BAW_Kor-Di-RS1 Genome sequencing and assembly.</title>
        <authorList>
            <person name="Kim J."/>
            <person name="Nam H.Y."/>
            <person name="Kwon M."/>
            <person name="Choi J.H."/>
            <person name="Cho S.R."/>
            <person name="Kim G.-H."/>
        </authorList>
    </citation>
    <scope>NUCLEOTIDE SEQUENCE</scope>
    <source>
        <strain evidence="4">BAW_Kor-Di-RS1</strain>
        <tissue evidence="4">Whole-body</tissue>
    </source>
</reference>
<protein>
    <recommendedName>
        <fullName evidence="2">Protein MIX23</fullName>
    </recommendedName>
    <alternativeName>
        <fullName evidence="3">Coiled-coil domain-containing protein 58</fullName>
    </alternativeName>
</protein>
<dbReference type="EMBL" id="JACKWZ010000142">
    <property type="protein sequence ID" value="KAF9414102.1"/>
    <property type="molecule type" value="Genomic_DNA"/>
</dbReference>
<evidence type="ECO:0000256" key="1">
    <source>
        <dbReference type="ARBA" id="ARBA00024204"/>
    </source>
</evidence>
<keyword evidence="6" id="KW-1185">Reference proteome</keyword>
<evidence type="ECO:0000313" key="6">
    <source>
        <dbReference type="Proteomes" id="UP000648187"/>
    </source>
</evidence>
<dbReference type="InterPro" id="IPR019171">
    <property type="entry name" value="MIX23"/>
</dbReference>
<comment type="caution">
    <text evidence="4">The sequence shown here is derived from an EMBL/GenBank/DDBJ whole genome shotgun (WGS) entry which is preliminary data.</text>
</comment>
<evidence type="ECO:0000313" key="5">
    <source>
        <dbReference type="EMBL" id="KAH9640514.1"/>
    </source>
</evidence>
<reference evidence="5" key="2">
    <citation type="journal article" date="2021" name="G3 (Bethesda)">
        <title>Genome and transcriptome analysis of the beet armyworm Spodoptera exigua reveals targets for pest control. .</title>
        <authorList>
            <person name="Simon S."/>
            <person name="Breeschoten T."/>
            <person name="Jansen H.J."/>
            <person name="Dirks R.P."/>
            <person name="Schranz M.E."/>
            <person name="Ros V.I.D."/>
        </authorList>
    </citation>
    <scope>NUCLEOTIDE SEQUENCE</scope>
    <source>
        <strain evidence="5">TB_SE_WUR_2020</strain>
    </source>
</reference>
<comment type="similarity">
    <text evidence="1">Belongs to the MIX23 family.</text>
</comment>
<evidence type="ECO:0000313" key="4">
    <source>
        <dbReference type="EMBL" id="KAF9414102.1"/>
    </source>
</evidence>
<dbReference type="GO" id="GO:0005758">
    <property type="term" value="C:mitochondrial intermembrane space"/>
    <property type="evidence" value="ECO:0007669"/>
    <property type="project" value="InterPro"/>
</dbReference>
<dbReference type="Proteomes" id="UP000814243">
    <property type="component" value="Unassembled WGS sequence"/>
</dbReference>
<evidence type="ECO:0000256" key="3">
    <source>
        <dbReference type="ARBA" id="ARBA00030733"/>
    </source>
</evidence>
<dbReference type="PANTHER" id="PTHR31905">
    <property type="entry name" value="COILED-COIL DOMAIN-CONTAINING PROTEIN 58"/>
    <property type="match status" value="1"/>
</dbReference>